<dbReference type="InterPro" id="IPR050571">
    <property type="entry name" value="Class-IV_PLP-Dep_Aminotrnsfr"/>
</dbReference>
<proteinExistence type="inferred from homology"/>
<evidence type="ECO:0000256" key="1">
    <source>
        <dbReference type="ARBA" id="ARBA00009320"/>
    </source>
</evidence>
<dbReference type="InterPro" id="IPR043132">
    <property type="entry name" value="BCAT-like_C"/>
</dbReference>
<dbReference type="InterPro" id="IPR043131">
    <property type="entry name" value="BCAT-like_N"/>
</dbReference>
<dbReference type="SUPFAM" id="SSF56752">
    <property type="entry name" value="D-aminoacid aminotransferase-like PLP-dependent enzymes"/>
    <property type="match status" value="1"/>
</dbReference>
<dbReference type="Gene3D" id="3.30.470.10">
    <property type="match status" value="1"/>
</dbReference>
<dbReference type="OrthoDB" id="8912228at2"/>
<organism evidence="2 3">
    <name type="scientific">Nocardioides iriomotensis</name>
    <dbReference type="NCBI Taxonomy" id="715784"/>
    <lineage>
        <taxon>Bacteria</taxon>
        <taxon>Bacillati</taxon>
        <taxon>Actinomycetota</taxon>
        <taxon>Actinomycetes</taxon>
        <taxon>Propionibacteriales</taxon>
        <taxon>Nocardioidaceae</taxon>
        <taxon>Nocardioides</taxon>
    </lineage>
</organism>
<dbReference type="EMBL" id="SDPU01000012">
    <property type="protein sequence ID" value="RYU14124.1"/>
    <property type="molecule type" value="Genomic_DNA"/>
</dbReference>
<dbReference type="Gene3D" id="3.20.10.10">
    <property type="entry name" value="D-amino Acid Aminotransferase, subunit A, domain 2"/>
    <property type="match status" value="1"/>
</dbReference>
<gene>
    <name evidence="2" type="ORF">ETU37_04245</name>
</gene>
<dbReference type="NCBIfam" id="NF006734">
    <property type="entry name" value="PRK09266.1"/>
    <property type="match status" value="1"/>
</dbReference>
<reference evidence="2 3" key="1">
    <citation type="submission" date="2019-01" db="EMBL/GenBank/DDBJ databases">
        <title>Nocardioides guangzhouensis sp. nov., an actinobacterium isolated from soil.</title>
        <authorList>
            <person name="Fu Y."/>
            <person name="Cai Y."/>
            <person name="Lin Z."/>
            <person name="Chen P."/>
        </authorList>
    </citation>
    <scope>NUCLEOTIDE SEQUENCE [LARGE SCALE GENOMIC DNA]</scope>
    <source>
        <strain evidence="2 3">NBRC 105384</strain>
    </source>
</reference>
<accession>A0A4Q5J6G6</accession>
<comment type="caution">
    <text evidence="2">The sequence shown here is derived from an EMBL/GenBank/DDBJ whole genome shotgun (WGS) entry which is preliminary data.</text>
</comment>
<comment type="similarity">
    <text evidence="1">Belongs to the class-IV pyridoxal-phosphate-dependent aminotransferase family.</text>
</comment>
<dbReference type="GO" id="GO:0008696">
    <property type="term" value="F:4-amino-4-deoxychorismate lyase activity"/>
    <property type="evidence" value="ECO:0007669"/>
    <property type="project" value="TreeGrafter"/>
</dbReference>
<dbReference type="AlphaFoldDB" id="A0A4Q5J6G6"/>
<dbReference type="Pfam" id="PF01063">
    <property type="entry name" value="Aminotran_4"/>
    <property type="match status" value="1"/>
</dbReference>
<evidence type="ECO:0008006" key="4">
    <source>
        <dbReference type="Google" id="ProtNLM"/>
    </source>
</evidence>
<dbReference type="GO" id="GO:0005829">
    <property type="term" value="C:cytosol"/>
    <property type="evidence" value="ECO:0007669"/>
    <property type="project" value="TreeGrafter"/>
</dbReference>
<evidence type="ECO:0000313" key="3">
    <source>
        <dbReference type="Proteomes" id="UP000291189"/>
    </source>
</evidence>
<dbReference type="InterPro" id="IPR036038">
    <property type="entry name" value="Aminotransferase-like"/>
</dbReference>
<keyword evidence="3" id="KW-1185">Reference proteome</keyword>
<protein>
    <recommendedName>
        <fullName evidence="4">Class IV aminotransferase</fullName>
    </recommendedName>
</protein>
<dbReference type="PANTHER" id="PTHR42743:SF2">
    <property type="entry name" value="AMINODEOXYCHORISMATE LYASE"/>
    <property type="match status" value="1"/>
</dbReference>
<sequence length="272" mass="29472">MPRRGRGADGRAWRDRGPRSVTYVEVDGVVPDADTLARLLHRGYGHVTALQVRGGATRGLDLHVDRLERQHHTVFGELLDGERVLRMAGHAVRDHPDASVRVVVTEGPTVTVVVDDPAQPPTTPQRLLTVGAERQVPEVKHLGTFMQGYQGRRAAAAGYDDALFVGRGGRVLETTIWNVGFVEDGTVVFPEGALLPGITMLLLLRHAPAAGVPVTSRPVRVQELVDLDAAFLCNSWGVVPVAEVDDVAWPAAHPVVDRLVATYRDVPQDPLS</sequence>
<dbReference type="PANTHER" id="PTHR42743">
    <property type="entry name" value="AMINO-ACID AMINOTRANSFERASE"/>
    <property type="match status" value="1"/>
</dbReference>
<evidence type="ECO:0000313" key="2">
    <source>
        <dbReference type="EMBL" id="RYU14124.1"/>
    </source>
</evidence>
<dbReference type="InterPro" id="IPR001544">
    <property type="entry name" value="Aminotrans_IV"/>
</dbReference>
<dbReference type="Proteomes" id="UP000291189">
    <property type="component" value="Unassembled WGS sequence"/>
</dbReference>
<dbReference type="GO" id="GO:0008153">
    <property type="term" value="P:4-aminobenzoate biosynthetic process"/>
    <property type="evidence" value="ECO:0007669"/>
    <property type="project" value="TreeGrafter"/>
</dbReference>
<name>A0A4Q5J6G6_9ACTN</name>